<dbReference type="NCBIfam" id="TIGR02788">
    <property type="entry name" value="VirB11"/>
    <property type="match status" value="1"/>
</dbReference>
<accession>A0A1I6W663</accession>
<gene>
    <name evidence="4" type="ORF">SAMN04488050_11573</name>
</gene>
<keyword evidence="2" id="KW-0547">Nucleotide-binding</keyword>
<dbReference type="GO" id="GO:0005737">
    <property type="term" value="C:cytoplasm"/>
    <property type="evidence" value="ECO:0007669"/>
    <property type="project" value="UniProtKB-SubCell"/>
</dbReference>
<dbReference type="STRING" id="311180.SAMN04488050_11573"/>
<reference evidence="5" key="1">
    <citation type="submission" date="2016-10" db="EMBL/GenBank/DDBJ databases">
        <authorList>
            <person name="Varghese N."/>
            <person name="Submissions S."/>
        </authorList>
    </citation>
    <scope>NUCLEOTIDE SEQUENCE [LARGE SCALE GENOMIC DNA]</scope>
    <source>
        <strain evidence="5">DSM 26894</strain>
    </source>
</reference>
<dbReference type="Gene3D" id="3.30.450.90">
    <property type="match status" value="1"/>
</dbReference>
<dbReference type="GO" id="GO:0005524">
    <property type="term" value="F:ATP binding"/>
    <property type="evidence" value="ECO:0007669"/>
    <property type="project" value="UniProtKB-UniRule"/>
</dbReference>
<dbReference type="Gene3D" id="3.40.50.300">
    <property type="entry name" value="P-loop containing nucleotide triphosphate hydrolases"/>
    <property type="match status" value="1"/>
</dbReference>
<dbReference type="GO" id="GO:0043684">
    <property type="term" value="C:type IV secretion system complex"/>
    <property type="evidence" value="ECO:0007669"/>
    <property type="project" value="UniProtKB-UniRule"/>
</dbReference>
<keyword evidence="2" id="KW-0963">Cytoplasm</keyword>
<feature type="domain" description="Bacterial type II secretion system protein E" evidence="3">
    <location>
        <begin position="170"/>
        <end position="327"/>
    </location>
</feature>
<dbReference type="GO" id="GO:0016887">
    <property type="term" value="F:ATP hydrolysis activity"/>
    <property type="evidence" value="ECO:0007669"/>
    <property type="project" value="InterPro"/>
</dbReference>
<comment type="function">
    <text evidence="2">Part of the Type IV secretion system.</text>
</comment>
<protein>
    <recommendedName>
        <fullName evidence="2">Type IV secretion system protein</fullName>
    </recommendedName>
</protein>
<dbReference type="EMBL" id="FOZW01000015">
    <property type="protein sequence ID" value="SFT21476.1"/>
    <property type="molecule type" value="Genomic_DNA"/>
</dbReference>
<name>A0A1I6W663_9RHOB</name>
<dbReference type="InterPro" id="IPR050921">
    <property type="entry name" value="T4SS_GSP_E_ATPase"/>
</dbReference>
<dbReference type="CDD" id="cd01130">
    <property type="entry name" value="VirB11-like_ATPase"/>
    <property type="match status" value="1"/>
</dbReference>
<dbReference type="GO" id="GO:0044097">
    <property type="term" value="P:secretion by the type IV secretion system"/>
    <property type="evidence" value="ECO:0007669"/>
    <property type="project" value="InterPro"/>
</dbReference>
<dbReference type="Pfam" id="PF00437">
    <property type="entry name" value="T2SSE"/>
    <property type="match status" value="1"/>
</dbReference>
<evidence type="ECO:0000313" key="4">
    <source>
        <dbReference type="EMBL" id="SFT21476.1"/>
    </source>
</evidence>
<keyword evidence="5" id="KW-1185">Reference proteome</keyword>
<organism evidence="4 5">
    <name type="scientific">Alloyangia pacifica</name>
    <dbReference type="NCBI Taxonomy" id="311180"/>
    <lineage>
        <taxon>Bacteria</taxon>
        <taxon>Pseudomonadati</taxon>
        <taxon>Pseudomonadota</taxon>
        <taxon>Alphaproteobacteria</taxon>
        <taxon>Rhodobacterales</taxon>
        <taxon>Roseobacteraceae</taxon>
        <taxon>Alloyangia</taxon>
    </lineage>
</organism>
<dbReference type="InterPro" id="IPR001482">
    <property type="entry name" value="T2SS/T4SS_dom"/>
</dbReference>
<dbReference type="InterPro" id="IPR027417">
    <property type="entry name" value="P-loop_NTPase"/>
</dbReference>
<dbReference type="AlphaFoldDB" id="A0A1I6W663"/>
<dbReference type="SUPFAM" id="SSF52540">
    <property type="entry name" value="P-loop containing nucleoside triphosphate hydrolases"/>
    <property type="match status" value="1"/>
</dbReference>
<keyword evidence="2" id="KW-0067">ATP-binding</keyword>
<dbReference type="InterPro" id="IPR014155">
    <property type="entry name" value="VirB11"/>
</dbReference>
<evidence type="ECO:0000259" key="3">
    <source>
        <dbReference type="Pfam" id="PF00437"/>
    </source>
</evidence>
<dbReference type="PANTHER" id="PTHR30486:SF6">
    <property type="entry name" value="TYPE IV PILUS RETRACTATION ATPASE PILT"/>
    <property type="match status" value="1"/>
</dbReference>
<comment type="subcellular location">
    <subcellularLocation>
        <location evidence="2">Cytoplasm</location>
    </subcellularLocation>
</comment>
<proteinExistence type="inferred from homology"/>
<dbReference type="PANTHER" id="PTHR30486">
    <property type="entry name" value="TWITCHING MOTILITY PROTEIN PILT"/>
    <property type="match status" value="1"/>
</dbReference>
<evidence type="ECO:0000256" key="1">
    <source>
        <dbReference type="ARBA" id="ARBA00006611"/>
    </source>
</evidence>
<evidence type="ECO:0000313" key="5">
    <source>
        <dbReference type="Proteomes" id="UP000199392"/>
    </source>
</evidence>
<evidence type="ECO:0000256" key="2">
    <source>
        <dbReference type="RuleBase" id="RU366071"/>
    </source>
</evidence>
<comment type="similarity">
    <text evidence="1 2">Belongs to the GSP E family.</text>
</comment>
<dbReference type="Proteomes" id="UP000199392">
    <property type="component" value="Unassembled WGS sequence"/>
</dbReference>
<sequence length="353" mass="38458">MMQVRDTGRAKPRATSRVVPSALASHLEPLAPWLARSDVLEICINRPGEVFVEDASGTWEQVAAPAFTYSFLLGLVSTVGSWTRQQVNEQTPLLSGALPGGERIQIVLPPAVPDGTISITIRKPAQKSYTLDDLMAQGMFEAVKSCSTDGGLSAEDERLLSLHRDGSWPAFLTSAVRAKKNILVSGATGSGKTTFSKALLPLIPAHERLITIEDTLELGLPHQNVVRLIYSKGEQGAARITARELLESALRMRPDRIFLQELRDAAAFYYLRNVNTGHGGSITTIHADSPALAFEQLALLVKESDAGRDLTRGEIKEMLIHMVDVVVQLKRTEVGRRVTEIYFDPLQKLGGGA</sequence>